<name>A0A9W4XQA6_9PLEO</name>
<gene>
    <name evidence="1" type="ORF">PDIGIT_LOCUS1753</name>
</gene>
<dbReference type="AlphaFoldDB" id="A0A9W4XQA6"/>
<accession>A0A9W4XQA6</accession>
<comment type="caution">
    <text evidence="1">The sequence shown here is derived from an EMBL/GenBank/DDBJ whole genome shotgun (WGS) entry which is preliminary data.</text>
</comment>
<keyword evidence="2" id="KW-1185">Reference proteome</keyword>
<dbReference type="Proteomes" id="UP001152607">
    <property type="component" value="Unassembled WGS sequence"/>
</dbReference>
<evidence type="ECO:0000313" key="1">
    <source>
        <dbReference type="EMBL" id="CAI6271778.1"/>
    </source>
</evidence>
<evidence type="ECO:0000313" key="2">
    <source>
        <dbReference type="Proteomes" id="UP001152607"/>
    </source>
</evidence>
<protein>
    <submittedName>
        <fullName evidence="1">Uncharacterized protein</fullName>
    </submittedName>
</protein>
<reference evidence="1" key="1">
    <citation type="submission" date="2023-01" db="EMBL/GenBank/DDBJ databases">
        <authorList>
            <person name="Van Ghelder C."/>
            <person name="Rancurel C."/>
        </authorList>
    </citation>
    <scope>NUCLEOTIDE SEQUENCE</scope>
    <source>
        <strain evidence="1">CNCM I-4278</strain>
    </source>
</reference>
<sequence>MSHCAVLERRFVVQHLVAVLLSIFDQALNARFLALQLAFLHNVLICRTAIGTVLGERICTCRRKCAIESTTLVVGFTRGNLCLLLAALQDVVLSGISVGEFIEHVLRSCVLPNQPPSVHFSGIFHILILDSGDGCVVAGIFIDAVASVQALVLRL</sequence>
<dbReference type="EMBL" id="CAOQHR010000001">
    <property type="protein sequence ID" value="CAI6271778.1"/>
    <property type="molecule type" value="Genomic_DNA"/>
</dbReference>
<organism evidence="1 2">
    <name type="scientific">Periconia digitata</name>
    <dbReference type="NCBI Taxonomy" id="1303443"/>
    <lineage>
        <taxon>Eukaryota</taxon>
        <taxon>Fungi</taxon>
        <taxon>Dikarya</taxon>
        <taxon>Ascomycota</taxon>
        <taxon>Pezizomycotina</taxon>
        <taxon>Dothideomycetes</taxon>
        <taxon>Pleosporomycetidae</taxon>
        <taxon>Pleosporales</taxon>
        <taxon>Massarineae</taxon>
        <taxon>Periconiaceae</taxon>
        <taxon>Periconia</taxon>
    </lineage>
</organism>
<proteinExistence type="predicted"/>